<name>A0A1N6KSZ2_9BURK</name>
<reference evidence="3 4" key="1">
    <citation type="submission" date="2016-11" db="EMBL/GenBank/DDBJ databases">
        <authorList>
            <person name="Jaros S."/>
            <person name="Januszkiewicz K."/>
            <person name="Wedrychowicz H."/>
        </authorList>
    </citation>
    <scope>NUCLEOTIDE SEQUENCE [LARGE SCALE GENOMIC DNA]</scope>
    <source>
        <strain evidence="3 4">GAS95</strain>
    </source>
</reference>
<proteinExistence type="predicted"/>
<dbReference type="InterPro" id="IPR025522">
    <property type="entry name" value="DUF4410"/>
</dbReference>
<feature type="compositionally biased region" description="Low complexity" evidence="1">
    <location>
        <begin position="245"/>
        <end position="255"/>
    </location>
</feature>
<dbReference type="RefSeq" id="WP_074299355.1">
    <property type="nucleotide sequence ID" value="NZ_FSRU01000002.1"/>
</dbReference>
<dbReference type="AlphaFoldDB" id="A0A1N6KSZ2"/>
<gene>
    <name evidence="3" type="ORF">SAMN05444165_4540</name>
</gene>
<dbReference type="EMBL" id="FSRU01000002">
    <property type="protein sequence ID" value="SIO59497.1"/>
    <property type="molecule type" value="Genomic_DNA"/>
</dbReference>
<accession>A0A1N6KSZ2</accession>
<feature type="signal peptide" evidence="2">
    <location>
        <begin position="1"/>
        <end position="21"/>
    </location>
</feature>
<dbReference type="Proteomes" id="UP000185151">
    <property type="component" value="Unassembled WGS sequence"/>
</dbReference>
<feature type="region of interest" description="Disordered" evidence="1">
    <location>
        <begin position="245"/>
        <end position="268"/>
    </location>
</feature>
<feature type="chain" id="PRO_5012500940" description="DUF4410 domain-containing protein" evidence="2">
    <location>
        <begin position="22"/>
        <end position="268"/>
    </location>
</feature>
<keyword evidence="2" id="KW-0732">Signal</keyword>
<keyword evidence="4" id="KW-1185">Reference proteome</keyword>
<evidence type="ECO:0000313" key="4">
    <source>
        <dbReference type="Proteomes" id="UP000185151"/>
    </source>
</evidence>
<evidence type="ECO:0000256" key="1">
    <source>
        <dbReference type="SAM" id="MobiDB-lite"/>
    </source>
</evidence>
<evidence type="ECO:0008006" key="5">
    <source>
        <dbReference type="Google" id="ProtNLM"/>
    </source>
</evidence>
<evidence type="ECO:0000256" key="2">
    <source>
        <dbReference type="SAM" id="SignalP"/>
    </source>
</evidence>
<organism evidence="3 4">
    <name type="scientific">Paraburkholderia phenazinium</name>
    <dbReference type="NCBI Taxonomy" id="60549"/>
    <lineage>
        <taxon>Bacteria</taxon>
        <taxon>Pseudomonadati</taxon>
        <taxon>Pseudomonadota</taxon>
        <taxon>Betaproteobacteria</taxon>
        <taxon>Burkholderiales</taxon>
        <taxon>Burkholderiaceae</taxon>
        <taxon>Paraburkholderia</taxon>
    </lineage>
</organism>
<evidence type="ECO:0000313" key="3">
    <source>
        <dbReference type="EMBL" id="SIO59497.1"/>
    </source>
</evidence>
<sequence length="268" mass="27022">MKPKVIVALLVTAIQIQGAHAQSSVGNFLTGGATVEVVEHDGAAQVVPKPERVVTHDFAVRIDAVTLDNSIAGRLHRDRLMRHGTDEDSTPDVLAKHVRSVFSKALAEQLEKDHVASASAASAAVAAAEGGGARLVVDGEFTAIDEGNKTKRKLIGFGSGASDIKTHVAVSSMVAGHSTVVLAIDLDSNSGRAPGKVATMGINSQAVGTAVGALGMTGTTVDADATRMAKLVAMQIESLINGPKAAASPAASPAAETGGAPQAGRSAG</sequence>
<dbReference type="Pfam" id="PF14366">
    <property type="entry name" value="DUF4410"/>
    <property type="match status" value="1"/>
</dbReference>
<protein>
    <recommendedName>
        <fullName evidence="5">DUF4410 domain-containing protein</fullName>
    </recommendedName>
</protein>